<name>A0A834M484_RHYFE</name>
<accession>A0A834M484</accession>
<dbReference type="AlphaFoldDB" id="A0A834M484"/>
<evidence type="ECO:0000313" key="1">
    <source>
        <dbReference type="EMBL" id="KAF7271436.1"/>
    </source>
</evidence>
<evidence type="ECO:0000313" key="2">
    <source>
        <dbReference type="Proteomes" id="UP000625711"/>
    </source>
</evidence>
<protein>
    <submittedName>
        <fullName evidence="1">Uncharacterized protein</fullName>
    </submittedName>
</protein>
<reference evidence="1" key="1">
    <citation type="submission" date="2020-08" db="EMBL/GenBank/DDBJ databases">
        <title>Genome sequencing and assembly of the red palm weevil Rhynchophorus ferrugineus.</title>
        <authorList>
            <person name="Dias G.B."/>
            <person name="Bergman C.M."/>
            <person name="Manee M."/>
        </authorList>
    </citation>
    <scope>NUCLEOTIDE SEQUENCE</scope>
    <source>
        <strain evidence="1">AA-2017</strain>
        <tissue evidence="1">Whole larva</tissue>
    </source>
</reference>
<comment type="caution">
    <text evidence="1">The sequence shown here is derived from an EMBL/GenBank/DDBJ whole genome shotgun (WGS) entry which is preliminary data.</text>
</comment>
<sequence>MHDLDFETSQSQYFRGQIIDNAGPIIPAEPRDRMFNFIFLLITREGNDLVVAPSGPRLDKEIAANIVKEMHGFHFEFNKIANRQPEIESTRRRDGGRILLLAVEFPEMKFL</sequence>
<gene>
    <name evidence="1" type="ORF">GWI33_015693</name>
</gene>
<proteinExistence type="predicted"/>
<organism evidence="1 2">
    <name type="scientific">Rhynchophorus ferrugineus</name>
    <name type="common">Red palm weevil</name>
    <name type="synonym">Curculio ferrugineus</name>
    <dbReference type="NCBI Taxonomy" id="354439"/>
    <lineage>
        <taxon>Eukaryota</taxon>
        <taxon>Metazoa</taxon>
        <taxon>Ecdysozoa</taxon>
        <taxon>Arthropoda</taxon>
        <taxon>Hexapoda</taxon>
        <taxon>Insecta</taxon>
        <taxon>Pterygota</taxon>
        <taxon>Neoptera</taxon>
        <taxon>Endopterygota</taxon>
        <taxon>Coleoptera</taxon>
        <taxon>Polyphaga</taxon>
        <taxon>Cucujiformia</taxon>
        <taxon>Curculionidae</taxon>
        <taxon>Dryophthorinae</taxon>
        <taxon>Rhynchophorus</taxon>
    </lineage>
</organism>
<dbReference type="EMBL" id="JAACXV010013966">
    <property type="protein sequence ID" value="KAF7271436.1"/>
    <property type="molecule type" value="Genomic_DNA"/>
</dbReference>
<dbReference type="Proteomes" id="UP000625711">
    <property type="component" value="Unassembled WGS sequence"/>
</dbReference>
<keyword evidence="2" id="KW-1185">Reference proteome</keyword>